<gene>
    <name evidence="3" type="ORF">K493DRAFT_404389</name>
</gene>
<evidence type="ECO:0000313" key="4">
    <source>
        <dbReference type="Proteomes" id="UP000193498"/>
    </source>
</evidence>
<dbReference type="InterPro" id="IPR001936">
    <property type="entry name" value="RasGAP_dom"/>
</dbReference>
<dbReference type="OrthoDB" id="775356at2759"/>
<dbReference type="Pfam" id="PF03836">
    <property type="entry name" value="RasGAP_C"/>
    <property type="match status" value="1"/>
</dbReference>
<dbReference type="Gene3D" id="1.10.418.10">
    <property type="entry name" value="Calponin-like domain"/>
    <property type="match status" value="1"/>
</dbReference>
<dbReference type="PROSITE" id="PS50096">
    <property type="entry name" value="IQ"/>
    <property type="match status" value="23"/>
</dbReference>
<name>A0A1Y1Z500_9FUNG</name>
<dbReference type="GO" id="GO:0051015">
    <property type="term" value="F:actin filament binding"/>
    <property type="evidence" value="ECO:0007669"/>
    <property type="project" value="TreeGrafter"/>
</dbReference>
<dbReference type="Proteomes" id="UP000193498">
    <property type="component" value="Unassembled WGS sequence"/>
</dbReference>
<dbReference type="PANTHER" id="PTHR14149">
    <property type="entry name" value="RAS GTPASE-ACTIVATING PROTEIN WITH IQ MOTIF"/>
    <property type="match status" value="1"/>
</dbReference>
<dbReference type="FunCoup" id="A0A1Y1Z500">
    <property type="interactions" value="228"/>
</dbReference>
<proteinExistence type="predicted"/>
<dbReference type="SMART" id="SM00033">
    <property type="entry name" value="CH"/>
    <property type="match status" value="1"/>
</dbReference>
<dbReference type="InterPro" id="IPR023152">
    <property type="entry name" value="RasGAP_CS"/>
</dbReference>
<dbReference type="SUPFAM" id="SSF48350">
    <property type="entry name" value="GTPase activation domain, GAP"/>
    <property type="match status" value="1"/>
</dbReference>
<reference evidence="3 4" key="1">
    <citation type="submission" date="2016-07" db="EMBL/GenBank/DDBJ databases">
        <title>Pervasive Adenine N6-methylation of Active Genes in Fungi.</title>
        <authorList>
            <consortium name="DOE Joint Genome Institute"/>
            <person name="Mondo S.J."/>
            <person name="Dannebaum R.O."/>
            <person name="Kuo R.C."/>
            <person name="Labutti K."/>
            <person name="Haridas S."/>
            <person name="Kuo A."/>
            <person name="Salamov A."/>
            <person name="Ahrendt S.R."/>
            <person name="Lipzen A."/>
            <person name="Sullivan W."/>
            <person name="Andreopoulos W.B."/>
            <person name="Clum A."/>
            <person name="Lindquist E."/>
            <person name="Daum C."/>
            <person name="Ramamoorthy G.K."/>
            <person name="Gryganskyi A."/>
            <person name="Culley D."/>
            <person name="Magnuson J.K."/>
            <person name="James T.Y."/>
            <person name="O'Malley M.A."/>
            <person name="Stajich J.E."/>
            <person name="Spatafora J.W."/>
            <person name="Visel A."/>
            <person name="Grigoriev I.V."/>
        </authorList>
    </citation>
    <scope>NUCLEOTIDE SEQUENCE [LARGE SCALE GENOMIC DNA]</scope>
    <source>
        <strain evidence="3 4">CBS 931.73</strain>
    </source>
</reference>
<dbReference type="SMART" id="SM00323">
    <property type="entry name" value="RasGAP"/>
    <property type="match status" value="1"/>
</dbReference>
<dbReference type="SMART" id="SM00015">
    <property type="entry name" value="IQ"/>
    <property type="match status" value="22"/>
</dbReference>
<dbReference type="FunFam" id="1.10.506.10:FF:000004">
    <property type="entry name" value="IQ motif containing GTPase activating protein 1"/>
    <property type="match status" value="1"/>
</dbReference>
<dbReference type="STRING" id="1314790.A0A1Y1Z500"/>
<comment type="caution">
    <text evidence="3">The sequence shown here is derived from an EMBL/GenBank/DDBJ whole genome shotgun (WGS) entry which is preliminary data.</text>
</comment>
<dbReference type="PROSITE" id="PS00509">
    <property type="entry name" value="RAS_GTPASE_ACTIV_1"/>
    <property type="match status" value="1"/>
</dbReference>
<dbReference type="InterPro" id="IPR000048">
    <property type="entry name" value="IQ_motif_EF-hand-BS"/>
</dbReference>
<dbReference type="Gene3D" id="1.20.5.190">
    <property type="match status" value="6"/>
</dbReference>
<dbReference type="Gene3D" id="1.10.506.10">
    <property type="entry name" value="GTPase Activation - p120gap, domain 1"/>
    <property type="match status" value="1"/>
</dbReference>
<dbReference type="PROSITE" id="PS50021">
    <property type="entry name" value="CH"/>
    <property type="match status" value="1"/>
</dbReference>
<dbReference type="GO" id="GO:0005096">
    <property type="term" value="F:GTPase activator activity"/>
    <property type="evidence" value="ECO:0007669"/>
    <property type="project" value="TreeGrafter"/>
</dbReference>
<dbReference type="Pfam" id="PF00612">
    <property type="entry name" value="IQ"/>
    <property type="match status" value="10"/>
</dbReference>
<dbReference type="GO" id="GO:0005938">
    <property type="term" value="C:cell cortex"/>
    <property type="evidence" value="ECO:0007669"/>
    <property type="project" value="TreeGrafter"/>
</dbReference>
<organism evidence="3 4">
    <name type="scientific">Basidiobolus meristosporus CBS 931.73</name>
    <dbReference type="NCBI Taxonomy" id="1314790"/>
    <lineage>
        <taxon>Eukaryota</taxon>
        <taxon>Fungi</taxon>
        <taxon>Fungi incertae sedis</taxon>
        <taxon>Zoopagomycota</taxon>
        <taxon>Entomophthoromycotina</taxon>
        <taxon>Basidiobolomycetes</taxon>
        <taxon>Basidiobolales</taxon>
        <taxon>Basidiobolaceae</taxon>
        <taxon>Basidiobolus</taxon>
    </lineage>
</organism>
<dbReference type="InterPro" id="IPR036872">
    <property type="entry name" value="CH_dom_sf"/>
</dbReference>
<dbReference type="SUPFAM" id="SSF47576">
    <property type="entry name" value="Calponin-homology domain, CH-domain"/>
    <property type="match status" value="1"/>
</dbReference>
<dbReference type="GO" id="GO:0005516">
    <property type="term" value="F:calmodulin binding"/>
    <property type="evidence" value="ECO:0007669"/>
    <property type="project" value="TreeGrafter"/>
</dbReference>
<evidence type="ECO:0008006" key="5">
    <source>
        <dbReference type="Google" id="ProtNLM"/>
    </source>
</evidence>
<dbReference type="SUPFAM" id="SSF143885">
    <property type="entry name" value="RGC domain-like"/>
    <property type="match status" value="1"/>
</dbReference>
<dbReference type="InterPro" id="IPR001715">
    <property type="entry name" value="CH_dom"/>
</dbReference>
<sequence>MTVVTNPEDIVPPEHEDVVGLKGRVRLQKNLTIDSGTLKAMRNAAWIEMERKNLQAYEYLCHVGEAKEWIEACLKEEIDPIETLEESIRNGVVIAKLARFFEPTCVKKIFEAPRLQFRHSDNINYFFDAIHKIGLPENFLFELTDLYEKKNIPKVIYCIHALGHFLFKKGRAPNVNNLVGKLNFTDEQLKNTQDELDRSGVAMPAFSSLKKTLAKELNEPEPEPEPEPMPTAEELERIYWSENEGHVIKCQAIARSYLASKKFTEQKRIHQQSTIALTHIQAQMRGVLARKSLDSKLQKLGVMKPQITKLQCLCRGLLARKSIQQLVSRHQMNENTIIQIQARARGYLSRHRYHRNTNLLRQNADFIVKMQALARGYLVRRSRHSNEVFLTQNAKSIAQVQALARAYLARKRLNSMLNHYKQHEKEVVKIQAFVKGRNTRSVFNATLDHFRSNQSRIVQAQSVVRGHFARRRYQEKLAYFGSNTDNVVKIQSLARGYFARRHFQQKLAHYRKNQDKIARIQATIRGHMVRKARIDMENYYHQNIDKVVKAQAIARGNKVRQAQQEMKKHYGDNVPRVVRAQAVARGLLARRAVQNMRKHYHNNESKVVKTQALIRGLLNRKKFKATMDHYVDNMDKVVKAQAVFRGIQARNHLKQTLDHYHQNTDDIVKVQAVARGMLARKQKNALEEKLLDSISAVTSIQALARGVLTRKRIDDIHSQLHRSTPAIVQVQALARGMLARKEMDGFLDRVQSNVPAITQIQALARGVLTRSRLGAVLEHCLMFENEITQLQAMARGLLARRNIRGTLSHYYGYQDQVIRSQAIARGFLVRKRQDEIREYLRQRESAVHKLQAMARGVLSRKKVGGLLEHYATHEEEVIKVQQCVRGFIRKNQERKRWEHYVNNADKIIKVQSVFRAKLANNAYRTLTMVEDPPVSTMRNFIHLLDDGDKDFQEEMELERLRQQAVLTIRQNNELETHLNDLDIKIALLVKNRISLDEVIRASKRQYNVSDDYHAAASSLKSLDKDNRHKLECYQQLFYLLQTHPIYLARLLFIMNQNFMGDRTKKFVETVVLTLFGFAQNEREEYLLLKLFKAAIDVEISNVETVSDFLRGNPVFIKLAVHYNRGAKERKYLRELLQPLVKQIIEDPTLDLETDPLAIYRKLIREEESREGKKSNRPYDIPLDSALEDVETRQVLISHLKQLTTITTNFVNSIHNSLDKMPYGIRYIARELREALMAKLPNEQENTILKVVGNLVYYRYINPAIIAPETFDVIETNINPLQRKNLAEVAKMLNQVCVGKPFSNENVGLKALDSYVKFTSESFAQYSYNVTAVCDPEVYFQIDEFLDLANRQKPVIYINTSEVFSVHAMLEESLDMLAPEMDDPLRAVLEDLGPAPTIKSGFQDRELSLTLTNKLADLGEEESEVKQLFVETKRLVLYIIRIQSGRTLLDILERPVTNRDEKRFQEMIAQERAKGEGIKSNFDISGVDFLTLKKVTFDYLNLLEREGRVSYESGYQEMINSIATDVRNKHRRRIQRRQEMKRIRQTLLNLADKSNYLEEQKNTYLDYIHTCMSQLSQKKNKRSRVLPFTRQYFHLKDLQKSGKMPRFGSYKYTAERLAQKGVLLSMEQFSPKQFEKIAMTISSDEAGVFSIEAYMMGAKIADMILRLEDLLQLQFDNVNVTTLFDGAVTVNVNLLLFLINKKFYV</sequence>
<dbReference type="Pfam" id="PF00616">
    <property type="entry name" value="RasGAP"/>
    <property type="match status" value="1"/>
</dbReference>
<dbReference type="PANTHER" id="PTHR14149:SF14">
    <property type="entry name" value="CALPONIN-HOMOLOGY (CH) DOMAIN-CONTAINING PROTEIN"/>
    <property type="match status" value="1"/>
</dbReference>
<accession>A0A1Y1Z500</accession>
<dbReference type="InParanoid" id="A0A1Y1Z500"/>
<dbReference type="Pfam" id="PF00307">
    <property type="entry name" value="CH"/>
    <property type="match status" value="1"/>
</dbReference>
<dbReference type="InterPro" id="IPR000593">
    <property type="entry name" value="RasGAP_C"/>
</dbReference>
<dbReference type="EMBL" id="MCFE01000026">
    <property type="protein sequence ID" value="ORY05358.1"/>
    <property type="molecule type" value="Genomic_DNA"/>
</dbReference>
<feature type="domain" description="Ras-GAP" evidence="1">
    <location>
        <begin position="1069"/>
        <end position="1297"/>
    </location>
</feature>
<dbReference type="CDD" id="cd05127">
    <property type="entry name" value="RasGAP_IQGAP_like"/>
    <property type="match status" value="1"/>
</dbReference>
<dbReference type="PROSITE" id="PS50018">
    <property type="entry name" value="RAS_GTPASE_ACTIV_2"/>
    <property type="match status" value="1"/>
</dbReference>
<dbReference type="GO" id="GO:1903479">
    <property type="term" value="P:mitotic actomyosin contractile ring assembly actin filament organization"/>
    <property type="evidence" value="ECO:0007669"/>
    <property type="project" value="TreeGrafter"/>
</dbReference>
<keyword evidence="4" id="KW-1185">Reference proteome</keyword>
<protein>
    <recommendedName>
        <fullName evidence="5">Ras GTPase-activating-like protein IQGAP1</fullName>
    </recommendedName>
</protein>
<feature type="domain" description="Calponin-homology (CH)" evidence="2">
    <location>
        <begin position="60"/>
        <end position="166"/>
    </location>
</feature>
<dbReference type="InterPro" id="IPR008936">
    <property type="entry name" value="Rho_GTPase_activation_prot"/>
</dbReference>
<evidence type="ECO:0000259" key="1">
    <source>
        <dbReference type="PROSITE" id="PS50018"/>
    </source>
</evidence>
<evidence type="ECO:0000259" key="2">
    <source>
        <dbReference type="PROSITE" id="PS50021"/>
    </source>
</evidence>
<dbReference type="CDD" id="cd21206">
    <property type="entry name" value="CH_IQGAP"/>
    <property type="match status" value="1"/>
</dbReference>
<evidence type="ECO:0000313" key="3">
    <source>
        <dbReference type="EMBL" id="ORY05358.1"/>
    </source>
</evidence>